<reference evidence="2 3" key="1">
    <citation type="submission" date="2016-10" db="EMBL/GenBank/DDBJ databases">
        <authorList>
            <person name="de Groot N.N."/>
        </authorList>
    </citation>
    <scope>NUCLEOTIDE SEQUENCE [LARGE SCALE GENOMIC DNA]</scope>
    <source>
        <strain evidence="2 3">DSM 16213</strain>
    </source>
</reference>
<dbReference type="Proteomes" id="UP000199585">
    <property type="component" value="Unassembled WGS sequence"/>
</dbReference>
<dbReference type="STRING" id="245187.SAMN04488003_11659"/>
<dbReference type="Gene3D" id="3.40.630.30">
    <property type="match status" value="1"/>
</dbReference>
<sequence>MIPATGGGEVTLAPLDPALIAALRTLRVAPGQVQFSDHPADVLDAPEAGATPYAMLRGGVVVGMLRLDTAFAAHHPFAAHGIGLRSFIVGLAHQGTGVGTAATRALPALIAAHYPGTRTVWLTVNLRNPAARAVYLKGGFVDTGEHYLGGDAGPQHILRLDL</sequence>
<dbReference type="InterPro" id="IPR016181">
    <property type="entry name" value="Acyl_CoA_acyltransferase"/>
</dbReference>
<dbReference type="SUPFAM" id="SSF55729">
    <property type="entry name" value="Acyl-CoA N-acyltransferases (Nat)"/>
    <property type="match status" value="1"/>
</dbReference>
<dbReference type="InterPro" id="IPR000182">
    <property type="entry name" value="GNAT_dom"/>
</dbReference>
<dbReference type="RefSeq" id="WP_089904034.1">
    <property type="nucleotide sequence ID" value="NZ_FOCI01000016.1"/>
</dbReference>
<proteinExistence type="predicted"/>
<evidence type="ECO:0000259" key="1">
    <source>
        <dbReference type="PROSITE" id="PS51186"/>
    </source>
</evidence>
<keyword evidence="3" id="KW-1185">Reference proteome</keyword>
<feature type="domain" description="N-acetyltransferase" evidence="1">
    <location>
        <begin position="10"/>
        <end position="162"/>
    </location>
</feature>
<dbReference type="AlphaFoldDB" id="A0A1H8GHE4"/>
<evidence type="ECO:0000313" key="2">
    <source>
        <dbReference type="EMBL" id="SEN43581.1"/>
    </source>
</evidence>
<organism evidence="2 3">
    <name type="scientific">Loktanella fryxellensis</name>
    <dbReference type="NCBI Taxonomy" id="245187"/>
    <lineage>
        <taxon>Bacteria</taxon>
        <taxon>Pseudomonadati</taxon>
        <taxon>Pseudomonadota</taxon>
        <taxon>Alphaproteobacteria</taxon>
        <taxon>Rhodobacterales</taxon>
        <taxon>Roseobacteraceae</taxon>
        <taxon>Loktanella</taxon>
    </lineage>
</organism>
<evidence type="ECO:0000313" key="3">
    <source>
        <dbReference type="Proteomes" id="UP000199585"/>
    </source>
</evidence>
<protein>
    <submittedName>
        <fullName evidence="2">Acetyltransferase (GNAT) family protein</fullName>
    </submittedName>
</protein>
<keyword evidence="2" id="KW-0808">Transferase</keyword>
<dbReference type="Pfam" id="PF00583">
    <property type="entry name" value="Acetyltransf_1"/>
    <property type="match status" value="1"/>
</dbReference>
<gene>
    <name evidence="2" type="ORF">SAMN04488003_11659</name>
</gene>
<name>A0A1H8GHE4_9RHOB</name>
<dbReference type="PROSITE" id="PS51186">
    <property type="entry name" value="GNAT"/>
    <property type="match status" value="1"/>
</dbReference>
<accession>A0A1H8GHE4</accession>
<dbReference type="GO" id="GO:0016747">
    <property type="term" value="F:acyltransferase activity, transferring groups other than amino-acyl groups"/>
    <property type="evidence" value="ECO:0007669"/>
    <property type="project" value="InterPro"/>
</dbReference>
<dbReference type="EMBL" id="FOCI01000016">
    <property type="protein sequence ID" value="SEN43581.1"/>
    <property type="molecule type" value="Genomic_DNA"/>
</dbReference>